<evidence type="ECO:0000256" key="2">
    <source>
        <dbReference type="SAM" id="SignalP"/>
    </source>
</evidence>
<evidence type="ECO:0000313" key="4">
    <source>
        <dbReference type="Proteomes" id="UP001240643"/>
    </source>
</evidence>
<dbReference type="Proteomes" id="UP001240643">
    <property type="component" value="Unassembled WGS sequence"/>
</dbReference>
<organism evidence="3 4">
    <name type="scientific">Mycoplasmoides fastidiosum</name>
    <dbReference type="NCBI Taxonomy" id="92758"/>
    <lineage>
        <taxon>Bacteria</taxon>
        <taxon>Bacillati</taxon>
        <taxon>Mycoplasmatota</taxon>
        <taxon>Mycoplasmoidales</taxon>
        <taxon>Mycoplasmoidaceae</taxon>
        <taxon>Mycoplasmoides</taxon>
    </lineage>
</organism>
<reference evidence="3" key="1">
    <citation type="submission" date="2023-07" db="EMBL/GenBank/DDBJ databases">
        <title>Genomic Encyclopedia of Type Strains, Phase IV (KMG-IV): sequencing the most valuable type-strain genomes for metagenomic binning, comparative biology and taxonomic classification.</title>
        <authorList>
            <person name="Goeker M."/>
        </authorList>
    </citation>
    <scope>NUCLEOTIDE SEQUENCE [LARGE SCALE GENOMIC DNA]</scope>
    <source>
        <strain evidence="3">DSM 21204</strain>
    </source>
</reference>
<gene>
    <name evidence="3" type="ORF">J2Z62_000120</name>
</gene>
<feature type="compositionally biased region" description="Polar residues" evidence="1">
    <location>
        <begin position="33"/>
        <end position="44"/>
    </location>
</feature>
<evidence type="ECO:0000313" key="3">
    <source>
        <dbReference type="EMBL" id="MDQ0513682.1"/>
    </source>
</evidence>
<feature type="signal peptide" evidence="2">
    <location>
        <begin position="1"/>
        <end position="31"/>
    </location>
</feature>
<feature type="compositionally biased region" description="Low complexity" evidence="1">
    <location>
        <begin position="45"/>
        <end position="58"/>
    </location>
</feature>
<evidence type="ECO:0000256" key="1">
    <source>
        <dbReference type="SAM" id="MobiDB-lite"/>
    </source>
</evidence>
<dbReference type="PROSITE" id="PS51257">
    <property type="entry name" value="PROKAR_LIPOPROTEIN"/>
    <property type="match status" value="1"/>
</dbReference>
<keyword evidence="4" id="KW-1185">Reference proteome</keyword>
<dbReference type="RefSeq" id="WP_256547624.1">
    <property type="nucleotide sequence ID" value="NZ_CP101809.1"/>
</dbReference>
<proteinExistence type="predicted"/>
<comment type="caution">
    <text evidence="3">The sequence shown here is derived from an EMBL/GenBank/DDBJ whole genome shotgun (WGS) entry which is preliminary data.</text>
</comment>
<sequence>MKKINLFKTSQLWLTSLGLGFISSLILSACATQTPTQKSENNTESSQPNSASKSKSSPDTNTDSKNDKNYQSDQSNNKTDPKSDTKAPFFPKATKEQITKTETLVNSKEFQHLLEYENRGNRDRIFSFFFDTLSLQDIFNADDTIQNVLPYFNIQKPKFNFPILVKHTESTKITTISSLIDQLKSKINSVFTKEENRVQKSSFQSYFEELNTNIQNLIQKITNFVNDGSKEDLRNKQDKFISNIHKYLTITPEASEKSLIQVLQDQENYLNQVRLLADKLLFIEKSIIDLQVTLKKIKDFQTNNNDLFTNNSEDNGFINDLQNFLNTLENQVLLLNNKTQTHVDNDVIYFGNSLLERIQKILHDYKKITNELQETVQIITFNKNLLINNSEAINLLALNIDTILDSDVVSLKKVNSDQNNKKLYDILTTTTQSQNSFQIITEAIKKLADADKQNKLENELHEFKNKWEKFKKILWEVDNKQKTTYPFVNLAKQLDEAIEQSSTYRDVLKVSALINEIRSRYFQITNFVSTKENSFANFDGTDYFSIPSENPKPEDVTTIPEFKTFMEKLDALIKQEGSQTQTSDSFSFTKLKTELVKLQNDGWEFKTDNFTSLSEVVISINKLSKYNLLMQKNKLNLELAKKFNYGKQ</sequence>
<feature type="region of interest" description="Disordered" evidence="1">
    <location>
        <begin position="33"/>
        <end position="92"/>
    </location>
</feature>
<dbReference type="EMBL" id="JAUSWO010000001">
    <property type="protein sequence ID" value="MDQ0513682.1"/>
    <property type="molecule type" value="Genomic_DNA"/>
</dbReference>
<name>A0ABU0LY94_9BACT</name>
<accession>A0ABU0LY94</accession>
<protein>
    <recommendedName>
        <fullName evidence="5">Lipoprotein</fullName>
    </recommendedName>
</protein>
<feature type="chain" id="PRO_5046234960" description="Lipoprotein" evidence="2">
    <location>
        <begin position="32"/>
        <end position="648"/>
    </location>
</feature>
<keyword evidence="2" id="KW-0732">Signal</keyword>
<evidence type="ECO:0008006" key="5">
    <source>
        <dbReference type="Google" id="ProtNLM"/>
    </source>
</evidence>